<keyword evidence="2" id="KW-1185">Reference proteome</keyword>
<protein>
    <submittedName>
        <fullName evidence="1">Uncharacterized protein</fullName>
    </submittedName>
</protein>
<dbReference type="EMBL" id="MU970095">
    <property type="protein sequence ID" value="KAK9321562.1"/>
    <property type="molecule type" value="Genomic_DNA"/>
</dbReference>
<accession>A0ACC3TKZ3</accession>
<evidence type="ECO:0000313" key="2">
    <source>
        <dbReference type="Proteomes" id="UP001489719"/>
    </source>
</evidence>
<comment type="caution">
    <text evidence="1">The sequence shown here is derived from an EMBL/GenBank/DDBJ whole genome shotgun (WGS) entry which is preliminary data.</text>
</comment>
<name>A0ACC3TKZ3_9ASCO</name>
<evidence type="ECO:0000313" key="1">
    <source>
        <dbReference type="EMBL" id="KAK9321562.1"/>
    </source>
</evidence>
<sequence length="105" mass="11629">MPLLRHAADDPANFTNELARQVSFDGIDEVSAAVTSNISFELAGGSHLSALADFRICWDQFETTSHSFHWDCRAGNIQSSSLLSLISTRVLNDVQTRTRCKSWKG</sequence>
<proteinExistence type="predicted"/>
<dbReference type="Proteomes" id="UP001489719">
    <property type="component" value="Unassembled WGS sequence"/>
</dbReference>
<organism evidence="1 2">
    <name type="scientific">Lipomyces orientalis</name>
    <dbReference type="NCBI Taxonomy" id="1233043"/>
    <lineage>
        <taxon>Eukaryota</taxon>
        <taxon>Fungi</taxon>
        <taxon>Dikarya</taxon>
        <taxon>Ascomycota</taxon>
        <taxon>Saccharomycotina</taxon>
        <taxon>Lipomycetes</taxon>
        <taxon>Lipomycetales</taxon>
        <taxon>Lipomycetaceae</taxon>
        <taxon>Lipomyces</taxon>
    </lineage>
</organism>
<reference evidence="2" key="1">
    <citation type="journal article" date="2024" name="Front. Bioeng. Biotechnol.">
        <title>Genome-scale model development and genomic sequencing of the oleaginous clade Lipomyces.</title>
        <authorList>
            <person name="Czajka J.J."/>
            <person name="Han Y."/>
            <person name="Kim J."/>
            <person name="Mondo S.J."/>
            <person name="Hofstad B.A."/>
            <person name="Robles A."/>
            <person name="Haridas S."/>
            <person name="Riley R."/>
            <person name="LaButti K."/>
            <person name="Pangilinan J."/>
            <person name="Andreopoulos W."/>
            <person name="Lipzen A."/>
            <person name="Yan J."/>
            <person name="Wang M."/>
            <person name="Ng V."/>
            <person name="Grigoriev I.V."/>
            <person name="Spatafora J.W."/>
            <person name="Magnuson J.K."/>
            <person name="Baker S.E."/>
            <person name="Pomraning K.R."/>
        </authorList>
    </citation>
    <scope>NUCLEOTIDE SEQUENCE [LARGE SCALE GENOMIC DNA]</scope>
    <source>
        <strain evidence="2">CBS 10300</strain>
    </source>
</reference>
<gene>
    <name evidence="1" type="ORF">V1517DRAFT_170040</name>
</gene>